<comment type="caution">
    <text evidence="2">The sequence shown here is derived from an EMBL/GenBank/DDBJ whole genome shotgun (WGS) entry which is preliminary data.</text>
</comment>
<feature type="region of interest" description="Disordered" evidence="1">
    <location>
        <begin position="636"/>
        <end position="683"/>
    </location>
</feature>
<keyword evidence="3" id="KW-1185">Reference proteome</keyword>
<evidence type="ECO:0000313" key="2">
    <source>
        <dbReference type="EMBL" id="MBC3879972.1"/>
    </source>
</evidence>
<dbReference type="EMBL" id="JACOFZ010000001">
    <property type="protein sequence ID" value="MBC3879972.1"/>
    <property type="molecule type" value="Genomic_DNA"/>
</dbReference>
<dbReference type="Gene3D" id="3.30.420.10">
    <property type="entry name" value="Ribonuclease H-like superfamily/Ribonuclease H"/>
    <property type="match status" value="1"/>
</dbReference>
<evidence type="ECO:0000313" key="3">
    <source>
        <dbReference type="Proteomes" id="UP000627446"/>
    </source>
</evidence>
<evidence type="ECO:0000256" key="1">
    <source>
        <dbReference type="SAM" id="MobiDB-lite"/>
    </source>
</evidence>
<dbReference type="Proteomes" id="UP000627446">
    <property type="component" value="Unassembled WGS sequence"/>
</dbReference>
<protein>
    <recommendedName>
        <fullName evidence="4">Integrase catalytic domain-containing protein</fullName>
    </recommendedName>
</protein>
<evidence type="ECO:0008006" key="4">
    <source>
        <dbReference type="Google" id="ProtNLM"/>
    </source>
</evidence>
<proteinExistence type="predicted"/>
<dbReference type="GO" id="GO:0003676">
    <property type="term" value="F:nucleic acid binding"/>
    <property type="evidence" value="ECO:0007669"/>
    <property type="project" value="InterPro"/>
</dbReference>
<accession>A0A923HJ21</accession>
<gene>
    <name evidence="2" type="ORF">H8K36_01165</name>
</gene>
<dbReference type="AlphaFoldDB" id="A0A923HJ21"/>
<dbReference type="RefSeq" id="WP_186915475.1">
    <property type="nucleotide sequence ID" value="NZ_JACOFZ010000001.1"/>
</dbReference>
<name>A0A923HJ21_9BURK</name>
<sequence>MTEYDFEDTDRFSKRIVGGKTIDTSTWRTPDVGALNGDASVKYHDRKEAILLYLSGESDESIKQKTGIGSKQAYRLIRERCLEIHPDGSPYGWRALVHYTRMKPYRRQKKIVVDQFGLGAAGAMKTLLEKHPELRDSFEKKILSNSNSKKLVEIKKSKTRITGWFLEELRKLGYEARQEWPFNTNSKAYFTVSRYIDDLLIKNPKALAMNVGGPELVNKLKTGDGTNRPVLKFMQRVEMDAHKLDGRFCISIPLLDGDYKEKIIHRLWVIVILEVVSRAVIGYYFSTRKEVSADDALRAIKCGLNRWSPRDISFSNVAYSEKAGLLSSLGKDFVGLCWEETSVDGALAETCKTVKETLKNAVGSTLISPDSSFSQRRSKDDRPFIEAFFKNLAGKGFQRLSNTTGAKPKDKKGRDPDDVALTSRFQYEYAEELLDVLIANYNMSCHSGIGGRKPLEYATFLMKNSGLTPRYADPDLVQSFFSLRKRCRVRGGAKTGRAPFIEFGYARYTNEILQNRQDLVGTEIWVINHKENDARMVLASTISGTPLGVLRAAPPWNISPHSLSVRKAIYQASAKGKFNLAPGGDGIECFLNYVENTARGKLPVHPAYIEARRILVESAEQLVGTSMLEAAKARARELNVGSSSEPIDSKNAGVAETKPNVPKSAGNNQKPDKLPARRMASTR</sequence>
<reference evidence="2" key="1">
    <citation type="submission" date="2020-08" db="EMBL/GenBank/DDBJ databases">
        <title>Novel species isolated from subtropical streams in China.</title>
        <authorList>
            <person name="Lu H."/>
        </authorList>
    </citation>
    <scope>NUCLEOTIDE SEQUENCE</scope>
    <source>
        <strain evidence="2">LX22W</strain>
    </source>
</reference>
<dbReference type="InterPro" id="IPR036397">
    <property type="entry name" value="RNaseH_sf"/>
</dbReference>
<organism evidence="2 3">
    <name type="scientific">Undibacterium nitidum</name>
    <dbReference type="NCBI Taxonomy" id="2762298"/>
    <lineage>
        <taxon>Bacteria</taxon>
        <taxon>Pseudomonadati</taxon>
        <taxon>Pseudomonadota</taxon>
        <taxon>Betaproteobacteria</taxon>
        <taxon>Burkholderiales</taxon>
        <taxon>Oxalobacteraceae</taxon>
        <taxon>Undibacterium</taxon>
    </lineage>
</organism>